<proteinExistence type="predicted"/>
<reference evidence="2 3" key="1">
    <citation type="journal article" date="2018" name="PLoS ONE">
        <title>The draft genome of Kipferlia bialata reveals reductive genome evolution in fornicate parasites.</title>
        <authorList>
            <person name="Tanifuji G."/>
            <person name="Takabayashi S."/>
            <person name="Kume K."/>
            <person name="Takagi M."/>
            <person name="Nakayama T."/>
            <person name="Kamikawa R."/>
            <person name="Inagaki Y."/>
            <person name="Hashimoto T."/>
        </authorList>
    </citation>
    <scope>NUCLEOTIDE SEQUENCE [LARGE SCALE GENOMIC DNA]</scope>
    <source>
        <strain evidence="2">NY0173</strain>
    </source>
</reference>
<evidence type="ECO:0000256" key="1">
    <source>
        <dbReference type="SAM" id="MobiDB-lite"/>
    </source>
</evidence>
<feature type="non-terminal residue" evidence="2">
    <location>
        <position position="161"/>
    </location>
</feature>
<organism evidence="2 3">
    <name type="scientific">Kipferlia bialata</name>
    <dbReference type="NCBI Taxonomy" id="797122"/>
    <lineage>
        <taxon>Eukaryota</taxon>
        <taxon>Metamonada</taxon>
        <taxon>Carpediemonas-like organisms</taxon>
        <taxon>Kipferlia</taxon>
    </lineage>
</organism>
<comment type="caution">
    <text evidence="2">The sequence shown here is derived from an EMBL/GenBank/DDBJ whole genome shotgun (WGS) entry which is preliminary data.</text>
</comment>
<protein>
    <submittedName>
        <fullName evidence="2">Uncharacterized protein</fullName>
    </submittedName>
</protein>
<dbReference type="EMBL" id="BDIP01005379">
    <property type="protein sequence ID" value="GCA63877.1"/>
    <property type="molecule type" value="Genomic_DNA"/>
</dbReference>
<feature type="region of interest" description="Disordered" evidence="1">
    <location>
        <begin position="1"/>
        <end position="22"/>
    </location>
</feature>
<sequence length="161" mass="16595">MSESSLLSSDDEEVYAHGRDDAAPLVDLELSYSDSSSSLSLLASEEDEAEAASPAPAQAPMAASLPTKLPQRPAPIVSAPREYDPVSDMGGATPYLAEDSPAPAQMQLPKGQFREMFVPLSARGGPSDAGEWGGQGGVTPSPDIVPACILANGPLAQGEEE</sequence>
<feature type="region of interest" description="Disordered" evidence="1">
    <location>
        <begin position="36"/>
        <end position="103"/>
    </location>
</feature>
<dbReference type="Proteomes" id="UP000265618">
    <property type="component" value="Unassembled WGS sequence"/>
</dbReference>
<evidence type="ECO:0000313" key="3">
    <source>
        <dbReference type="Proteomes" id="UP000265618"/>
    </source>
</evidence>
<feature type="region of interest" description="Disordered" evidence="1">
    <location>
        <begin position="120"/>
        <end position="145"/>
    </location>
</feature>
<evidence type="ECO:0000313" key="2">
    <source>
        <dbReference type="EMBL" id="GCA63877.1"/>
    </source>
</evidence>
<dbReference type="AlphaFoldDB" id="A0A391NR86"/>
<gene>
    <name evidence="2" type="ORF">KIPB_012299</name>
</gene>
<feature type="compositionally biased region" description="Low complexity" evidence="1">
    <location>
        <begin position="51"/>
        <end position="66"/>
    </location>
</feature>
<name>A0A391NR86_9EUKA</name>
<keyword evidence="3" id="KW-1185">Reference proteome</keyword>
<accession>A0A391NR86</accession>